<comment type="caution">
    <text evidence="4">The sequence shown here is derived from an EMBL/GenBank/DDBJ whole genome shotgun (WGS) entry which is preliminary data.</text>
</comment>
<evidence type="ECO:0000256" key="2">
    <source>
        <dbReference type="ARBA" id="ARBA00023136"/>
    </source>
</evidence>
<feature type="transmembrane region" description="Helical" evidence="3">
    <location>
        <begin position="409"/>
        <end position="435"/>
    </location>
</feature>
<dbReference type="PANTHER" id="PTHR22550:SF9">
    <property type="entry name" value="STAGE V SPORULATION PROTEIN AF"/>
    <property type="match status" value="1"/>
</dbReference>
<sequence>MRREIAESLEKNRHEMEERLQLTKNFDLVERKLKVGDRDACLYFVDGFVKDEVLEKLMEFFQSLKPELLLENGKAFSGIFVPYVEVDILNSFEELTTQLLSGVACLLIDGIPCCVAVDCRTYPMRSVEEPEKDKVLRGSRDGFVETLVFNTALIRRRIRTPKLSMEILTTGKLSKTDIVLCYLDDRVDRELLSLVKNRIQQLKVEALTMNQESLAECLFRGRWFNPFPKFKYTERPDAAAAGILEGKLVILVDNSPSAMILPASVFDIMEEADDFYFPPVTGTYLRLTRFFIGLMTIFLTPVWLLLMQNPEWIPKDFQFIRVSEEINIPIFFQLLILELAIDGLKLAAINTPSNLTTPLSVIAAIVVGEFAVKSGWFNSETMLYMAFVAMANYMQADYELGYALKFMRLLLLVLTAILNQWGLLLGFVLVCVFLATNRTISGGSYLAPLLPFNGKQFTRRFFRKRLTHFYD</sequence>
<dbReference type="PANTHER" id="PTHR22550">
    <property type="entry name" value="SPORE GERMINATION PROTEIN"/>
    <property type="match status" value="1"/>
</dbReference>
<dbReference type="PIRSF" id="PIRSF005690">
    <property type="entry name" value="GerBA"/>
    <property type="match status" value="1"/>
</dbReference>
<accession>A0AAE3DSG9</accession>
<dbReference type="Proteomes" id="UP001197875">
    <property type="component" value="Unassembled WGS sequence"/>
</dbReference>
<name>A0AAE3DSG9_9FIRM</name>
<reference evidence="4 5" key="1">
    <citation type="submission" date="2021-10" db="EMBL/GenBank/DDBJ databases">
        <title>Anaerobic single-cell dispensing facilitates the cultivation of human gut bacteria.</title>
        <authorList>
            <person name="Afrizal A."/>
        </authorList>
    </citation>
    <scope>NUCLEOTIDE SEQUENCE [LARGE SCALE GENOMIC DNA]</scope>
    <source>
        <strain evidence="4 5">CLA-AA-H277</strain>
    </source>
</reference>
<keyword evidence="3" id="KW-0812">Transmembrane</keyword>
<evidence type="ECO:0000313" key="4">
    <source>
        <dbReference type="EMBL" id="MCC2189907.1"/>
    </source>
</evidence>
<dbReference type="AlphaFoldDB" id="A0AAE3DSG9"/>
<proteinExistence type="inferred from homology"/>
<dbReference type="InterPro" id="IPR050768">
    <property type="entry name" value="UPF0353/GerABKA_families"/>
</dbReference>
<dbReference type="GO" id="GO:0009847">
    <property type="term" value="P:spore germination"/>
    <property type="evidence" value="ECO:0007669"/>
    <property type="project" value="InterPro"/>
</dbReference>
<evidence type="ECO:0000256" key="1">
    <source>
        <dbReference type="ARBA" id="ARBA00005278"/>
    </source>
</evidence>
<dbReference type="GO" id="GO:0016020">
    <property type="term" value="C:membrane"/>
    <property type="evidence" value="ECO:0007669"/>
    <property type="project" value="InterPro"/>
</dbReference>
<evidence type="ECO:0000256" key="3">
    <source>
        <dbReference type="SAM" id="Phobius"/>
    </source>
</evidence>
<keyword evidence="2 3" id="KW-0472">Membrane</keyword>
<feature type="transmembrane region" description="Helical" evidence="3">
    <location>
        <begin position="287"/>
        <end position="306"/>
    </location>
</feature>
<organism evidence="4 5">
    <name type="scientific">Fusicatenibacter faecihominis</name>
    <dbReference type="NCBI Taxonomy" id="2881276"/>
    <lineage>
        <taxon>Bacteria</taxon>
        <taxon>Bacillati</taxon>
        <taxon>Bacillota</taxon>
        <taxon>Clostridia</taxon>
        <taxon>Lachnospirales</taxon>
        <taxon>Lachnospiraceae</taxon>
        <taxon>Fusicatenibacter</taxon>
    </lineage>
</organism>
<keyword evidence="3" id="KW-1133">Transmembrane helix</keyword>
<dbReference type="EMBL" id="JAJEPR010000012">
    <property type="protein sequence ID" value="MCC2189907.1"/>
    <property type="molecule type" value="Genomic_DNA"/>
</dbReference>
<keyword evidence="5" id="KW-1185">Reference proteome</keyword>
<dbReference type="Pfam" id="PF03323">
    <property type="entry name" value="GerA"/>
    <property type="match status" value="1"/>
</dbReference>
<comment type="similarity">
    <text evidence="1">Belongs to the GerABKA family.</text>
</comment>
<dbReference type="RefSeq" id="WP_227615125.1">
    <property type="nucleotide sequence ID" value="NZ_JAJEPR010000012.1"/>
</dbReference>
<evidence type="ECO:0000313" key="5">
    <source>
        <dbReference type="Proteomes" id="UP001197875"/>
    </source>
</evidence>
<dbReference type="InterPro" id="IPR004995">
    <property type="entry name" value="Spore_Ger"/>
</dbReference>
<gene>
    <name evidence="4" type="ORF">LKD71_08830</name>
</gene>
<protein>
    <submittedName>
        <fullName evidence="4">Spore germination protein</fullName>
    </submittedName>
</protein>